<dbReference type="GO" id="GO:0070403">
    <property type="term" value="F:NAD+ binding"/>
    <property type="evidence" value="ECO:0007669"/>
    <property type="project" value="InterPro"/>
</dbReference>
<evidence type="ECO:0000259" key="3">
    <source>
        <dbReference type="Pfam" id="PF00725"/>
    </source>
</evidence>
<dbReference type="Pfam" id="PF00725">
    <property type="entry name" value="3HCDH"/>
    <property type="match status" value="2"/>
</dbReference>
<dbReference type="Proteomes" id="UP000238563">
    <property type="component" value="Unassembled WGS sequence"/>
</dbReference>
<keyword evidence="1" id="KW-0560">Oxidoreductase</keyword>
<evidence type="ECO:0000259" key="5">
    <source>
        <dbReference type="Pfam" id="PF18321"/>
    </source>
</evidence>
<dbReference type="Pfam" id="PF02737">
    <property type="entry name" value="3HCDH_N"/>
    <property type="match status" value="1"/>
</dbReference>
<organism evidence="6 7">
    <name type="scientific">Phyllobacterium myrsinacearum</name>
    <dbReference type="NCBI Taxonomy" id="28101"/>
    <lineage>
        <taxon>Bacteria</taxon>
        <taxon>Pseudomonadati</taxon>
        <taxon>Pseudomonadota</taxon>
        <taxon>Alphaproteobacteria</taxon>
        <taxon>Hyphomicrobiales</taxon>
        <taxon>Phyllobacteriaceae</taxon>
        <taxon>Phyllobacterium</taxon>
    </lineage>
</organism>
<dbReference type="Gene3D" id="1.10.1040.50">
    <property type="match status" value="1"/>
</dbReference>
<dbReference type="InterPro" id="IPR006180">
    <property type="entry name" value="3-OHacyl-CoA_DH_CS"/>
</dbReference>
<reference evidence="6 7" key="1">
    <citation type="submission" date="2018-02" db="EMBL/GenBank/DDBJ databases">
        <title>The draft genome of Phyllobacterium myrsinacearum DSM5892.</title>
        <authorList>
            <person name="Li L."/>
            <person name="Liu L."/>
            <person name="Zhang X."/>
            <person name="Wang T."/>
        </authorList>
    </citation>
    <scope>NUCLEOTIDE SEQUENCE [LARGE SCALE GENOMIC DNA]</scope>
    <source>
        <strain evidence="6 7">DSM 5892</strain>
    </source>
</reference>
<dbReference type="PANTHER" id="PTHR48075">
    <property type="entry name" value="3-HYDROXYACYL-COA DEHYDROGENASE FAMILY PROTEIN"/>
    <property type="match status" value="1"/>
</dbReference>
<dbReference type="InterPro" id="IPR041040">
    <property type="entry name" value="3HCDH_RFF"/>
</dbReference>
<evidence type="ECO:0000256" key="2">
    <source>
        <dbReference type="SAM" id="MobiDB-lite"/>
    </source>
</evidence>
<feature type="region of interest" description="Disordered" evidence="2">
    <location>
        <begin position="1"/>
        <end position="35"/>
    </location>
</feature>
<feature type="domain" description="3-hydroxybutyryl-CoA dehydrogenase reduced Rossmann-fold" evidence="5">
    <location>
        <begin position="354"/>
        <end position="422"/>
    </location>
</feature>
<dbReference type="PANTHER" id="PTHR48075:SF5">
    <property type="entry name" value="3-HYDROXYBUTYRYL-COA DEHYDROGENASE"/>
    <property type="match status" value="1"/>
</dbReference>
<sequence length="510" mass="54286">MPWRWNAGRSSCFCPPTTRPRASPPFAPSASLNSGGASMGQPVDIAGVAGAGTMGRGIAHLLARSGIRTILYDTQDGMAERAKATILADIGQRIARGKSTEAEREACARNIVIAGTVQGMAPAHLVIEAIIETLEAKAELFQALEAVCAANCLFATNTSSLSVEAIARTIQRPQRFAGLHFFNPAPLMKLVEVVAGPQTEAGVTERLSGLVKTLGKQPVEVGDSPGFLVNRCARPFYGEALQLLEDGVTDAATIDMCLTSSGGFPLGPFELIDLVGVDINLAATTSVWQGFDQSPRFKPSPLLEDMKAAGRLGRKTGSGFFTYPRQDNVLAGENHISTANELKRQLETRTGVAVHLSDGRTARELSADSRQPVIVLDRQIGQWRGPVSLAFAQHDLRDADIQSIALQAKSLGVELHEVTDTPGLVFLRVAAMLVNEAAFAFEQGLATTAGIDTALKLGLNFRHGPHEMLEALGLPAVSNTLERCGRTHPSGRYDACPALADFAEDATTKR</sequence>
<evidence type="ECO:0000313" key="7">
    <source>
        <dbReference type="Proteomes" id="UP000238563"/>
    </source>
</evidence>
<dbReference type="PROSITE" id="PS00067">
    <property type="entry name" value="3HCDH"/>
    <property type="match status" value="1"/>
</dbReference>
<feature type="domain" description="3-hydroxyacyl-CoA dehydrogenase C-terminal" evidence="3">
    <location>
        <begin position="424"/>
        <end position="505"/>
    </location>
</feature>
<dbReference type="FunFam" id="3.40.50.720:FF:000009">
    <property type="entry name" value="Fatty oxidation complex, alpha subunit"/>
    <property type="match status" value="1"/>
</dbReference>
<dbReference type="EMBL" id="PVBT01000005">
    <property type="protein sequence ID" value="PRD51575.1"/>
    <property type="molecule type" value="Genomic_DNA"/>
</dbReference>
<comment type="caution">
    <text evidence="6">The sequence shown here is derived from an EMBL/GenBank/DDBJ whole genome shotgun (WGS) entry which is preliminary data.</text>
</comment>
<evidence type="ECO:0000259" key="4">
    <source>
        <dbReference type="Pfam" id="PF02737"/>
    </source>
</evidence>
<dbReference type="InterPro" id="IPR008927">
    <property type="entry name" value="6-PGluconate_DH-like_C_sf"/>
</dbReference>
<evidence type="ECO:0000256" key="1">
    <source>
        <dbReference type="ARBA" id="ARBA00023002"/>
    </source>
</evidence>
<accession>A0A2S9JF84</accession>
<feature type="domain" description="3-hydroxyacyl-CoA dehydrogenase NAD binding" evidence="4">
    <location>
        <begin position="47"/>
        <end position="223"/>
    </location>
</feature>
<dbReference type="SUPFAM" id="SSF51735">
    <property type="entry name" value="NAD(P)-binding Rossmann-fold domains"/>
    <property type="match status" value="1"/>
</dbReference>
<dbReference type="InterPro" id="IPR036291">
    <property type="entry name" value="NAD(P)-bd_dom_sf"/>
</dbReference>
<dbReference type="Gene3D" id="3.40.50.720">
    <property type="entry name" value="NAD(P)-binding Rossmann-like Domain"/>
    <property type="match status" value="1"/>
</dbReference>
<proteinExistence type="predicted"/>
<gene>
    <name evidence="6" type="ORF">C5750_17085</name>
</gene>
<dbReference type="InterPro" id="IPR006108">
    <property type="entry name" value="3HC_DH_C"/>
</dbReference>
<dbReference type="GO" id="GO:0016616">
    <property type="term" value="F:oxidoreductase activity, acting on the CH-OH group of donors, NAD or NADP as acceptor"/>
    <property type="evidence" value="ECO:0007669"/>
    <property type="project" value="InterPro"/>
</dbReference>
<evidence type="ECO:0000313" key="6">
    <source>
        <dbReference type="EMBL" id="PRD51575.1"/>
    </source>
</evidence>
<protein>
    <submittedName>
        <fullName evidence="6">3-hydroxyacyl-CoA dehydrogenase</fullName>
    </submittedName>
</protein>
<dbReference type="SUPFAM" id="SSF48179">
    <property type="entry name" value="6-phosphogluconate dehydrogenase C-terminal domain-like"/>
    <property type="match status" value="2"/>
</dbReference>
<dbReference type="AlphaFoldDB" id="A0A2S9JF84"/>
<keyword evidence="7" id="KW-1185">Reference proteome</keyword>
<name>A0A2S9JF84_9HYPH</name>
<feature type="domain" description="3-hydroxyacyl-CoA dehydrogenase C-terminal" evidence="3">
    <location>
        <begin position="226"/>
        <end position="323"/>
    </location>
</feature>
<dbReference type="OrthoDB" id="9771883at2"/>
<dbReference type="Pfam" id="PF18321">
    <property type="entry name" value="3HCDH_RFF"/>
    <property type="match status" value="1"/>
</dbReference>
<dbReference type="GO" id="GO:0006631">
    <property type="term" value="P:fatty acid metabolic process"/>
    <property type="evidence" value="ECO:0007669"/>
    <property type="project" value="InterPro"/>
</dbReference>
<dbReference type="InterPro" id="IPR006176">
    <property type="entry name" value="3-OHacyl-CoA_DH_NAD-bd"/>
</dbReference>